<name>A0A1G7NJJ6_9PROT</name>
<accession>A0A1G7NJJ6</accession>
<protein>
    <submittedName>
        <fullName evidence="2">Uncharacterized protein</fullName>
    </submittedName>
</protein>
<dbReference type="RefSeq" id="WP_143006145.1">
    <property type="nucleotide sequence ID" value="NZ_FNCE01000002.1"/>
</dbReference>
<dbReference type="OrthoDB" id="9953398at2"/>
<dbReference type="Proteomes" id="UP000199415">
    <property type="component" value="Unassembled WGS sequence"/>
</dbReference>
<feature type="transmembrane region" description="Helical" evidence="1">
    <location>
        <begin position="7"/>
        <end position="26"/>
    </location>
</feature>
<evidence type="ECO:0000256" key="1">
    <source>
        <dbReference type="SAM" id="Phobius"/>
    </source>
</evidence>
<dbReference type="EMBL" id="FNCE01000002">
    <property type="protein sequence ID" value="SDF74077.1"/>
    <property type="molecule type" value="Genomic_DNA"/>
</dbReference>
<sequence>MLDPRGIGALVALLFYAATGLAFHLIAYGDVAWNEAFVYVVMAFWPVLLGWEILKILAVIALVVLAGLAVYAVVRFVAGRFGRSL</sequence>
<keyword evidence="1" id="KW-0472">Membrane</keyword>
<proteinExistence type="predicted"/>
<evidence type="ECO:0000313" key="3">
    <source>
        <dbReference type="Proteomes" id="UP000199415"/>
    </source>
</evidence>
<dbReference type="AlphaFoldDB" id="A0A1G7NJJ6"/>
<keyword evidence="1" id="KW-1133">Transmembrane helix</keyword>
<keyword evidence="3" id="KW-1185">Reference proteome</keyword>
<organism evidence="2 3">
    <name type="scientific">Limimonas halophila</name>
    <dbReference type="NCBI Taxonomy" id="1082479"/>
    <lineage>
        <taxon>Bacteria</taxon>
        <taxon>Pseudomonadati</taxon>
        <taxon>Pseudomonadota</taxon>
        <taxon>Alphaproteobacteria</taxon>
        <taxon>Rhodospirillales</taxon>
        <taxon>Rhodovibrionaceae</taxon>
        <taxon>Limimonas</taxon>
    </lineage>
</organism>
<keyword evidence="1" id="KW-0812">Transmembrane</keyword>
<evidence type="ECO:0000313" key="2">
    <source>
        <dbReference type="EMBL" id="SDF74077.1"/>
    </source>
</evidence>
<reference evidence="2 3" key="1">
    <citation type="submission" date="2016-10" db="EMBL/GenBank/DDBJ databases">
        <authorList>
            <person name="de Groot N.N."/>
        </authorList>
    </citation>
    <scope>NUCLEOTIDE SEQUENCE [LARGE SCALE GENOMIC DNA]</scope>
    <source>
        <strain evidence="2 3">DSM 25584</strain>
    </source>
</reference>
<gene>
    <name evidence="2" type="ORF">SAMN05216241_102190</name>
</gene>
<feature type="transmembrane region" description="Helical" evidence="1">
    <location>
        <begin position="56"/>
        <end position="78"/>
    </location>
</feature>